<comment type="caution">
    <text evidence="1">The sequence shown here is derived from an EMBL/GenBank/DDBJ whole genome shotgun (WGS) entry which is preliminary data.</text>
</comment>
<dbReference type="EMBL" id="BAABJO010000064">
    <property type="protein sequence ID" value="GAA5142840.1"/>
    <property type="molecule type" value="Genomic_DNA"/>
</dbReference>
<dbReference type="PANTHER" id="PTHR39332">
    <property type="entry name" value="BLL4707 PROTEIN"/>
    <property type="match status" value="1"/>
</dbReference>
<evidence type="ECO:0000313" key="1">
    <source>
        <dbReference type="EMBL" id="GAA5142840.1"/>
    </source>
</evidence>
<reference evidence="2" key="1">
    <citation type="journal article" date="2019" name="Int. J. Syst. Evol. Microbiol.">
        <title>The Global Catalogue of Microorganisms (GCM) 10K type strain sequencing project: providing services to taxonomists for standard genome sequencing and annotation.</title>
        <authorList>
            <consortium name="The Broad Institute Genomics Platform"/>
            <consortium name="The Broad Institute Genome Sequencing Center for Infectious Disease"/>
            <person name="Wu L."/>
            <person name="Ma J."/>
        </authorList>
    </citation>
    <scope>NUCLEOTIDE SEQUENCE [LARGE SCALE GENOMIC DNA]</scope>
    <source>
        <strain evidence="2">JCM 18302</strain>
    </source>
</reference>
<keyword evidence="2" id="KW-1185">Reference proteome</keyword>
<sequence length="146" mass="15788">MPRAYASGVVPASADTVWSHIRDFNGLPSWLPAITASELTEGGSGAEVGAVRRLTLGDGGIVVERLLELNDAERRYTYEFVENPFGARRYVCTLRVAPVTAGGEAFVEWWSEFDADAADEKRLTDFFADGVYAGGIAALRDHFAAA</sequence>
<protein>
    <submittedName>
        <fullName evidence="1">SRPBCC family protein</fullName>
    </submittedName>
</protein>
<organism evidence="1 2">
    <name type="scientific">Pseudonocardia adelaidensis</name>
    <dbReference type="NCBI Taxonomy" id="648754"/>
    <lineage>
        <taxon>Bacteria</taxon>
        <taxon>Bacillati</taxon>
        <taxon>Actinomycetota</taxon>
        <taxon>Actinomycetes</taxon>
        <taxon>Pseudonocardiales</taxon>
        <taxon>Pseudonocardiaceae</taxon>
        <taxon>Pseudonocardia</taxon>
    </lineage>
</organism>
<dbReference type="Proteomes" id="UP001500804">
    <property type="component" value="Unassembled WGS sequence"/>
</dbReference>
<dbReference type="Gene3D" id="3.30.530.20">
    <property type="match status" value="1"/>
</dbReference>
<dbReference type="InterPro" id="IPR023393">
    <property type="entry name" value="START-like_dom_sf"/>
</dbReference>
<evidence type="ECO:0000313" key="2">
    <source>
        <dbReference type="Proteomes" id="UP001500804"/>
    </source>
</evidence>
<proteinExistence type="predicted"/>
<gene>
    <name evidence="1" type="ORF">GCM10023320_83600</name>
</gene>
<dbReference type="Pfam" id="PF10604">
    <property type="entry name" value="Polyketide_cyc2"/>
    <property type="match status" value="1"/>
</dbReference>
<name>A0ABP9PE70_9PSEU</name>
<accession>A0ABP9PE70</accession>
<dbReference type="SUPFAM" id="SSF55961">
    <property type="entry name" value="Bet v1-like"/>
    <property type="match status" value="1"/>
</dbReference>
<dbReference type="InterPro" id="IPR019587">
    <property type="entry name" value="Polyketide_cyclase/dehydratase"/>
</dbReference>
<dbReference type="RefSeq" id="WP_345613529.1">
    <property type="nucleotide sequence ID" value="NZ_BAABJO010000064.1"/>
</dbReference>
<dbReference type="PANTHER" id="PTHR39332:SF7">
    <property type="entry name" value="SRPBCC FAMILY PROTEIN"/>
    <property type="match status" value="1"/>
</dbReference>
<dbReference type="CDD" id="cd07821">
    <property type="entry name" value="PYR_PYL_RCAR_like"/>
    <property type="match status" value="1"/>
</dbReference>